<keyword evidence="2" id="KW-1185">Reference proteome</keyword>
<name>A0ABM7PIH0_9BACT</name>
<reference evidence="1 2" key="1">
    <citation type="submission" date="2021-02" db="EMBL/GenBank/DDBJ databases">
        <title>Complete genome of Desulfoluna sp. strain ASN36.</title>
        <authorList>
            <person name="Takahashi A."/>
            <person name="Kojima H."/>
            <person name="Fukui M."/>
        </authorList>
    </citation>
    <scope>NUCLEOTIDE SEQUENCE [LARGE SCALE GENOMIC DNA]</scope>
    <source>
        <strain evidence="1 2">ASN36</strain>
    </source>
</reference>
<dbReference type="RefSeq" id="WP_236888513.1">
    <property type="nucleotide sequence ID" value="NZ_AP024488.1"/>
</dbReference>
<dbReference type="EMBL" id="AP024488">
    <property type="protein sequence ID" value="BCS97085.1"/>
    <property type="molecule type" value="Genomic_DNA"/>
</dbReference>
<gene>
    <name evidence="1" type="ORF">DSLASN_27170</name>
</gene>
<protein>
    <submittedName>
        <fullName evidence="1">Uncharacterized protein</fullName>
    </submittedName>
</protein>
<accession>A0ABM7PIH0</accession>
<evidence type="ECO:0000313" key="1">
    <source>
        <dbReference type="EMBL" id="BCS97085.1"/>
    </source>
</evidence>
<proteinExistence type="predicted"/>
<evidence type="ECO:0000313" key="2">
    <source>
        <dbReference type="Proteomes" id="UP001320148"/>
    </source>
</evidence>
<dbReference type="Proteomes" id="UP001320148">
    <property type="component" value="Chromosome"/>
</dbReference>
<organism evidence="1 2">
    <name type="scientific">Desulfoluna limicola</name>
    <dbReference type="NCBI Taxonomy" id="2810562"/>
    <lineage>
        <taxon>Bacteria</taxon>
        <taxon>Pseudomonadati</taxon>
        <taxon>Thermodesulfobacteriota</taxon>
        <taxon>Desulfobacteria</taxon>
        <taxon>Desulfobacterales</taxon>
        <taxon>Desulfolunaceae</taxon>
        <taxon>Desulfoluna</taxon>
    </lineage>
</organism>
<sequence>MRIVKYSVVVVVLFFLGLSLTSGFTATLSLDVYPESSDISKFEVKCLCIDADGKQIIIGETSYNVTPTDTLPIRIEFDKIDGGIDCHCSVQDTYPDGTKGEVSENSMAIPVPPDDCMFDLKRTE</sequence>